<keyword evidence="5" id="KW-0238">DNA-binding</keyword>
<reference evidence="10" key="1">
    <citation type="journal article" date="2011" name="Nat. Biotechnol.">
        <title>The genomic sequence of the Chinese hamster ovary (CHO)-K1 cell line.</title>
        <authorList>
            <person name="Xu X."/>
            <person name="Nagarajan H."/>
            <person name="Lewis N.E."/>
            <person name="Pan S."/>
            <person name="Cai Z."/>
            <person name="Liu X."/>
            <person name="Chen W."/>
            <person name="Xie M."/>
            <person name="Wang W."/>
            <person name="Hammond S."/>
            <person name="Andersen M.R."/>
            <person name="Neff N."/>
            <person name="Passarelli B."/>
            <person name="Koh W."/>
            <person name="Fan H.C."/>
            <person name="Wang J."/>
            <person name="Gui Y."/>
            <person name="Lee K.H."/>
            <person name="Betenbaugh M.J."/>
            <person name="Quake S.R."/>
            <person name="Famili I."/>
            <person name="Palsson B.O."/>
            <person name="Wang J."/>
        </authorList>
    </citation>
    <scope>NUCLEOTIDE SEQUENCE [LARGE SCALE GENOMIC DNA]</scope>
    <source>
        <strain evidence="10">CHO K1 cell line</strain>
    </source>
</reference>
<dbReference type="GO" id="GO:0003677">
    <property type="term" value="F:DNA binding"/>
    <property type="evidence" value="ECO:0007669"/>
    <property type="project" value="UniProtKB-KW"/>
</dbReference>
<keyword evidence="7 9" id="KW-0675">Receptor</keyword>
<evidence type="ECO:0000256" key="7">
    <source>
        <dbReference type="ARBA" id="ARBA00023170"/>
    </source>
</evidence>
<evidence type="ECO:0000256" key="4">
    <source>
        <dbReference type="ARBA" id="ARBA00023015"/>
    </source>
</evidence>
<dbReference type="GlyGen" id="G3IPG9">
    <property type="glycosylation" value="1 site"/>
</dbReference>
<name>G3IPG9_CRIGR</name>
<keyword evidence="4" id="KW-0805">Transcription regulation</keyword>
<dbReference type="GO" id="GO:0008270">
    <property type="term" value="F:zinc ion binding"/>
    <property type="evidence" value="ECO:0007669"/>
    <property type="project" value="UniProtKB-KW"/>
</dbReference>
<dbReference type="PaxDb" id="10029-XP_003516041.1"/>
<feature type="region of interest" description="Disordered" evidence="8">
    <location>
        <begin position="57"/>
        <end position="77"/>
    </location>
</feature>
<evidence type="ECO:0000313" key="9">
    <source>
        <dbReference type="EMBL" id="EGV91444.1"/>
    </source>
</evidence>
<dbReference type="eggNOG" id="KOG3575">
    <property type="taxonomic scope" value="Eukaryota"/>
</dbReference>
<evidence type="ECO:0000256" key="3">
    <source>
        <dbReference type="ARBA" id="ARBA00022833"/>
    </source>
</evidence>
<keyword evidence="6" id="KW-0804">Transcription</keyword>
<proteinExistence type="predicted"/>
<evidence type="ECO:0000256" key="1">
    <source>
        <dbReference type="ARBA" id="ARBA00022723"/>
    </source>
</evidence>
<dbReference type="InterPro" id="IPR001728">
    <property type="entry name" value="ThyrH_rcpt"/>
</dbReference>
<dbReference type="AlphaFoldDB" id="G3IPG9"/>
<keyword evidence="3" id="KW-0862">Zinc</keyword>
<accession>G3IPG9</accession>
<evidence type="ECO:0000313" key="10">
    <source>
        <dbReference type="Proteomes" id="UP000001075"/>
    </source>
</evidence>
<organism evidence="9 10">
    <name type="scientific">Cricetulus griseus</name>
    <name type="common">Chinese hamster</name>
    <name type="synonym">Cricetulus barabensis griseus</name>
    <dbReference type="NCBI Taxonomy" id="10029"/>
    <lineage>
        <taxon>Eukaryota</taxon>
        <taxon>Metazoa</taxon>
        <taxon>Chordata</taxon>
        <taxon>Craniata</taxon>
        <taxon>Vertebrata</taxon>
        <taxon>Euteleostomi</taxon>
        <taxon>Mammalia</taxon>
        <taxon>Eutheria</taxon>
        <taxon>Euarchontoglires</taxon>
        <taxon>Glires</taxon>
        <taxon>Rodentia</taxon>
        <taxon>Myomorpha</taxon>
        <taxon>Muroidea</taxon>
        <taxon>Cricetidae</taxon>
        <taxon>Cricetinae</taxon>
        <taxon>Cricetulus</taxon>
    </lineage>
</organism>
<evidence type="ECO:0000256" key="5">
    <source>
        <dbReference type="ARBA" id="ARBA00023125"/>
    </source>
</evidence>
<protein>
    <submittedName>
        <fullName evidence="9">Thyroid hormone receptor alpha</fullName>
    </submittedName>
</protein>
<dbReference type="InterPro" id="IPR035500">
    <property type="entry name" value="NHR-like_dom_sf"/>
</dbReference>
<dbReference type="Gene3D" id="1.10.565.10">
    <property type="entry name" value="Retinoid X Receptor"/>
    <property type="match status" value="1"/>
</dbReference>
<dbReference type="InParanoid" id="G3IPG9"/>
<keyword evidence="1" id="KW-0479">Metal-binding</keyword>
<sequence length="77" mass="9333">MAMDLVLDDSKRVAKRKLIEQNRERRRKEEMIRSLQQRPEPTPEEWDLIHVATEAHRSTNAQGSHWKQRRKFLWDAP</sequence>
<feature type="compositionally biased region" description="Basic and acidic residues" evidence="8">
    <location>
        <begin position="23"/>
        <end position="32"/>
    </location>
</feature>
<evidence type="ECO:0000256" key="6">
    <source>
        <dbReference type="ARBA" id="ARBA00023163"/>
    </source>
</evidence>
<dbReference type="EMBL" id="JH011293">
    <property type="protein sequence ID" value="EGV91444.1"/>
    <property type="molecule type" value="Genomic_DNA"/>
</dbReference>
<evidence type="ECO:0000256" key="8">
    <source>
        <dbReference type="SAM" id="MobiDB-lite"/>
    </source>
</evidence>
<dbReference type="PRINTS" id="PR00546">
    <property type="entry name" value="THYROIDHORMR"/>
</dbReference>
<dbReference type="STRING" id="10029.G3IPG9"/>
<evidence type="ECO:0000256" key="2">
    <source>
        <dbReference type="ARBA" id="ARBA00022771"/>
    </source>
</evidence>
<dbReference type="Proteomes" id="UP000001075">
    <property type="component" value="Unassembled WGS sequence"/>
</dbReference>
<dbReference type="GO" id="GO:0004879">
    <property type="term" value="F:nuclear receptor activity"/>
    <property type="evidence" value="ECO:0007669"/>
    <property type="project" value="InterPro"/>
</dbReference>
<feature type="region of interest" description="Disordered" evidence="8">
    <location>
        <begin position="23"/>
        <end position="43"/>
    </location>
</feature>
<keyword evidence="2" id="KW-0863">Zinc-finger</keyword>
<gene>
    <name evidence="9" type="ORF">I79_025880</name>
</gene>